<dbReference type="Gene3D" id="3.40.800.20">
    <property type="entry name" value="Histone deacetylase domain"/>
    <property type="match status" value="1"/>
</dbReference>
<dbReference type="InterPro" id="IPR023801">
    <property type="entry name" value="His_deacetylse_dom"/>
</dbReference>
<comment type="similarity">
    <text evidence="1">Belongs to the histone deacetylase family.</text>
</comment>
<dbReference type="OrthoDB" id="9808367at2"/>
<dbReference type="CDD" id="cd11599">
    <property type="entry name" value="HDAC_classII_2"/>
    <property type="match status" value="1"/>
</dbReference>
<feature type="domain" description="Histone deacetylase" evidence="2">
    <location>
        <begin position="20"/>
        <end position="303"/>
    </location>
</feature>
<proteinExistence type="inferred from homology"/>
<reference evidence="3 4" key="1">
    <citation type="journal article" date="2012" name="J. Bacteriol.">
        <title>Genome Sequence of Nitratireductor pacificus Type Strain pht-3B.</title>
        <authorList>
            <person name="Lai Q."/>
            <person name="Li G."/>
            <person name="Shao Z."/>
        </authorList>
    </citation>
    <scope>NUCLEOTIDE SEQUENCE [LARGE SCALE GENOMIC DNA]</scope>
    <source>
        <strain evidence="4">pht-3B</strain>
    </source>
</reference>
<dbReference type="Pfam" id="PF00850">
    <property type="entry name" value="Hist_deacetyl"/>
    <property type="match status" value="1"/>
</dbReference>
<evidence type="ECO:0000259" key="2">
    <source>
        <dbReference type="Pfam" id="PF00850"/>
    </source>
</evidence>
<dbReference type="Proteomes" id="UP000006786">
    <property type="component" value="Unassembled WGS sequence"/>
</dbReference>
<dbReference type="PANTHER" id="PTHR10625">
    <property type="entry name" value="HISTONE DEACETYLASE HDAC1-RELATED"/>
    <property type="match status" value="1"/>
</dbReference>
<dbReference type="InterPro" id="IPR037138">
    <property type="entry name" value="His_deacetylse_dom_sf"/>
</dbReference>
<accession>K2N6U3</accession>
<dbReference type="eggNOG" id="COG0123">
    <property type="taxonomic scope" value="Bacteria"/>
</dbReference>
<dbReference type="AlphaFoldDB" id="K2N6U3"/>
<dbReference type="STRING" id="391937.NA2_06063"/>
<evidence type="ECO:0000256" key="1">
    <source>
        <dbReference type="ARBA" id="ARBA00005947"/>
    </source>
</evidence>
<name>K2N6U3_9HYPH</name>
<sequence length="308" mass="33372">MKTRFYTHSICREHLTPPGHPERPDRLRVIVDRLDDEPFAYLDRREAPQADEAAVLLAHPQSHLDKVKAAIPEEGLARIDEDTTVSPRSLEAALTAIGGATAAVDDVFSGEAANVFVAARPPGHHAEKTRAMGFCLFNNAAIAARHAQQRHGAERVAIIDWDVHHGNGTQDIFWDDPSVLYCSTHQMPLYPGGGARDETGAGNIVNAPLAAGSGSEAFREAFDTLVLPAIERFAPDLIVISAGFDAHRRDPLAEINLEAEDFDWATGVLMERAERLSQGRLVSLLEGGYDLQGLAVSVAAHVGRLMKG</sequence>
<dbReference type="GO" id="GO:0040029">
    <property type="term" value="P:epigenetic regulation of gene expression"/>
    <property type="evidence" value="ECO:0007669"/>
    <property type="project" value="TreeGrafter"/>
</dbReference>
<dbReference type="RefSeq" id="WP_008595369.1">
    <property type="nucleotide sequence ID" value="NZ_AMRM01000005.1"/>
</dbReference>
<dbReference type="InterPro" id="IPR023696">
    <property type="entry name" value="Ureohydrolase_dom_sf"/>
</dbReference>
<dbReference type="PANTHER" id="PTHR10625:SF10">
    <property type="entry name" value="HISTONE DEACETYLASE HDAC1"/>
    <property type="match status" value="1"/>
</dbReference>
<dbReference type="SUPFAM" id="SSF52768">
    <property type="entry name" value="Arginase/deacetylase"/>
    <property type="match status" value="1"/>
</dbReference>
<dbReference type="GO" id="GO:0004407">
    <property type="term" value="F:histone deacetylase activity"/>
    <property type="evidence" value="ECO:0007669"/>
    <property type="project" value="TreeGrafter"/>
</dbReference>
<gene>
    <name evidence="3" type="ORF">NA2_06063</name>
</gene>
<dbReference type="InterPro" id="IPR000286">
    <property type="entry name" value="HDACs"/>
</dbReference>
<organism evidence="3 4">
    <name type="scientific">Nitratireductor pacificus pht-3B</name>
    <dbReference type="NCBI Taxonomy" id="391937"/>
    <lineage>
        <taxon>Bacteria</taxon>
        <taxon>Pseudomonadati</taxon>
        <taxon>Pseudomonadota</taxon>
        <taxon>Alphaproteobacteria</taxon>
        <taxon>Hyphomicrobiales</taxon>
        <taxon>Phyllobacteriaceae</taxon>
        <taxon>Nitratireductor</taxon>
    </lineage>
</organism>
<dbReference type="PRINTS" id="PR01270">
    <property type="entry name" value="HDASUPER"/>
</dbReference>
<dbReference type="EMBL" id="AMRM01000005">
    <property type="protein sequence ID" value="EKF19883.1"/>
    <property type="molecule type" value="Genomic_DNA"/>
</dbReference>
<dbReference type="PATRIC" id="fig|391937.3.peg.1248"/>
<protein>
    <submittedName>
        <fullName evidence="3">Histone deacetylase superfamily protein</fullName>
    </submittedName>
</protein>
<evidence type="ECO:0000313" key="4">
    <source>
        <dbReference type="Proteomes" id="UP000006786"/>
    </source>
</evidence>
<evidence type="ECO:0000313" key="3">
    <source>
        <dbReference type="EMBL" id="EKF19883.1"/>
    </source>
</evidence>
<comment type="caution">
    <text evidence="3">The sequence shown here is derived from an EMBL/GenBank/DDBJ whole genome shotgun (WGS) entry which is preliminary data.</text>
</comment>
<keyword evidence="4" id="KW-1185">Reference proteome</keyword>